<reference evidence="2 3" key="2">
    <citation type="submission" date="2018-11" db="EMBL/GenBank/DDBJ databases">
        <authorList>
            <consortium name="Pathogen Informatics"/>
        </authorList>
    </citation>
    <scope>NUCLEOTIDE SEQUENCE [LARGE SCALE GENOMIC DNA]</scope>
</reference>
<protein>
    <submittedName>
        <fullName evidence="4">DUF5641 domain-containing protein</fullName>
    </submittedName>
</protein>
<organism evidence="4">
    <name type="scientific">Soboliphyme baturini</name>
    <dbReference type="NCBI Taxonomy" id="241478"/>
    <lineage>
        <taxon>Eukaryota</taxon>
        <taxon>Metazoa</taxon>
        <taxon>Ecdysozoa</taxon>
        <taxon>Nematoda</taxon>
        <taxon>Enoplea</taxon>
        <taxon>Dorylaimia</taxon>
        <taxon>Dioctophymatida</taxon>
        <taxon>Dioctophymatoidea</taxon>
        <taxon>Soboliphymatidae</taxon>
        <taxon>Soboliphyme</taxon>
    </lineage>
</organism>
<gene>
    <name evidence="2" type="ORF">SBAD_LOCUS4692</name>
</gene>
<name>A0A183IM46_9BILA</name>
<reference evidence="4" key="1">
    <citation type="submission" date="2016-06" db="UniProtKB">
        <authorList>
            <consortium name="WormBaseParasite"/>
        </authorList>
    </citation>
    <scope>IDENTIFICATION</scope>
</reference>
<evidence type="ECO:0000313" key="2">
    <source>
        <dbReference type="EMBL" id="VDP05170.1"/>
    </source>
</evidence>
<sequence length="85" mass="9595">MPVGRSVDVMVPDLPHESWRNARLVTGYDETSPSRLLSDEDTSDERRPPMLRSESSCANICYLHQRVVVCLVPVYRLLPNGSKPV</sequence>
<dbReference type="Proteomes" id="UP000270296">
    <property type="component" value="Unassembled WGS sequence"/>
</dbReference>
<feature type="region of interest" description="Disordered" evidence="1">
    <location>
        <begin position="30"/>
        <end position="50"/>
    </location>
</feature>
<dbReference type="AlphaFoldDB" id="A0A183IM46"/>
<dbReference type="WBParaSite" id="SBAD_0000488801-mRNA-1">
    <property type="protein sequence ID" value="SBAD_0000488801-mRNA-1"/>
    <property type="gene ID" value="SBAD_0000488801"/>
</dbReference>
<evidence type="ECO:0000313" key="4">
    <source>
        <dbReference type="WBParaSite" id="SBAD_0000488801-mRNA-1"/>
    </source>
</evidence>
<evidence type="ECO:0000256" key="1">
    <source>
        <dbReference type="SAM" id="MobiDB-lite"/>
    </source>
</evidence>
<proteinExistence type="predicted"/>
<evidence type="ECO:0000313" key="3">
    <source>
        <dbReference type="Proteomes" id="UP000270296"/>
    </source>
</evidence>
<keyword evidence="3" id="KW-1185">Reference proteome</keyword>
<accession>A0A183IM46</accession>
<dbReference type="EMBL" id="UZAM01008487">
    <property type="protein sequence ID" value="VDP05170.1"/>
    <property type="molecule type" value="Genomic_DNA"/>
</dbReference>